<comment type="similarity">
    <text evidence="3">Belongs to the Tonsoku family.</text>
</comment>
<dbReference type="RefSeq" id="XP_014478121.1">
    <property type="nucleotide sequence ID" value="XM_014622635.1"/>
</dbReference>
<comment type="subcellular location">
    <subcellularLocation>
        <location evidence="2">Chromosome</location>
    </subcellularLocation>
    <subcellularLocation>
        <location evidence="1">Nucleus</location>
    </subcellularLocation>
</comment>
<dbReference type="InterPro" id="IPR011990">
    <property type="entry name" value="TPR-like_helical_dom_sf"/>
</dbReference>
<dbReference type="PROSITE" id="PS50088">
    <property type="entry name" value="ANK_REPEAT"/>
    <property type="match status" value="3"/>
</dbReference>
<dbReference type="Pfam" id="PF12796">
    <property type="entry name" value="Ank_2"/>
    <property type="match status" value="1"/>
</dbReference>
<evidence type="ECO:0000256" key="12">
    <source>
        <dbReference type="ARBA" id="ARBA00023204"/>
    </source>
</evidence>
<dbReference type="RefSeq" id="XP_014478140.1">
    <property type="nucleotide sequence ID" value="XM_014622654.1"/>
</dbReference>
<evidence type="ECO:0000256" key="8">
    <source>
        <dbReference type="ARBA" id="ARBA00022763"/>
    </source>
</evidence>
<dbReference type="Proteomes" id="UP000515204">
    <property type="component" value="Unplaced"/>
</dbReference>
<keyword evidence="6" id="KW-0433">Leucine-rich repeat</keyword>
<dbReference type="SUPFAM" id="SSF48452">
    <property type="entry name" value="TPR-like"/>
    <property type="match status" value="1"/>
</dbReference>
<dbReference type="GO" id="GO:0031297">
    <property type="term" value="P:replication fork processing"/>
    <property type="evidence" value="ECO:0007669"/>
    <property type="project" value="TreeGrafter"/>
</dbReference>
<name>A0A6P3XI33_DINQU</name>
<evidence type="ECO:0000313" key="18">
    <source>
        <dbReference type="RefSeq" id="XP_014478130.1"/>
    </source>
</evidence>
<dbReference type="InterPro" id="IPR032675">
    <property type="entry name" value="LRR_dom_sf"/>
</dbReference>
<feature type="repeat" description="ANK" evidence="14">
    <location>
        <begin position="528"/>
        <end position="560"/>
    </location>
</feature>
<dbReference type="PROSITE" id="PS50297">
    <property type="entry name" value="ANK_REP_REGION"/>
    <property type="match status" value="3"/>
</dbReference>
<evidence type="ECO:0000313" key="16">
    <source>
        <dbReference type="Proteomes" id="UP000515204"/>
    </source>
</evidence>
<keyword evidence="16" id="KW-1185">Reference proteome</keyword>
<dbReference type="PANTHER" id="PTHR46358">
    <property type="entry name" value="TONSOKU-LIKE PROTEIN"/>
    <property type="match status" value="1"/>
</dbReference>
<evidence type="ECO:0000256" key="11">
    <source>
        <dbReference type="ARBA" id="ARBA00023043"/>
    </source>
</evidence>
<dbReference type="Gene3D" id="3.80.10.10">
    <property type="entry name" value="Ribonuclease Inhibitor"/>
    <property type="match status" value="2"/>
</dbReference>
<dbReference type="InterPro" id="IPR001611">
    <property type="entry name" value="Leu-rich_rpt"/>
</dbReference>
<organism evidence="16 18">
    <name type="scientific">Dinoponera quadriceps</name>
    <name type="common">South American ant</name>
    <dbReference type="NCBI Taxonomy" id="609295"/>
    <lineage>
        <taxon>Eukaryota</taxon>
        <taxon>Metazoa</taxon>
        <taxon>Ecdysozoa</taxon>
        <taxon>Arthropoda</taxon>
        <taxon>Hexapoda</taxon>
        <taxon>Insecta</taxon>
        <taxon>Pterygota</taxon>
        <taxon>Neoptera</taxon>
        <taxon>Endopterygota</taxon>
        <taxon>Hymenoptera</taxon>
        <taxon>Apocrita</taxon>
        <taxon>Aculeata</taxon>
        <taxon>Formicoidea</taxon>
        <taxon>Formicidae</taxon>
        <taxon>Ponerinae</taxon>
        <taxon>Ponerini</taxon>
        <taxon>Dinoponera</taxon>
    </lineage>
</organism>
<dbReference type="SMART" id="SM00248">
    <property type="entry name" value="ANK"/>
    <property type="match status" value="3"/>
</dbReference>
<evidence type="ECO:0000256" key="3">
    <source>
        <dbReference type="ARBA" id="ARBA00010999"/>
    </source>
</evidence>
<keyword evidence="9" id="KW-0802">TPR repeat</keyword>
<dbReference type="SMART" id="SM00028">
    <property type="entry name" value="TPR"/>
    <property type="match status" value="5"/>
</dbReference>
<dbReference type="OrthoDB" id="273147at2759"/>
<dbReference type="InterPro" id="IPR002110">
    <property type="entry name" value="Ankyrin_rpt"/>
</dbReference>
<dbReference type="InterPro" id="IPR052311">
    <property type="entry name" value="MMS22L-TONSL_complex_comp"/>
</dbReference>
<dbReference type="GO" id="GO:0043596">
    <property type="term" value="C:nuclear replication fork"/>
    <property type="evidence" value="ECO:0007669"/>
    <property type="project" value="TreeGrafter"/>
</dbReference>
<dbReference type="Pfam" id="PF13176">
    <property type="entry name" value="TPR_7"/>
    <property type="match status" value="1"/>
</dbReference>
<evidence type="ECO:0000256" key="1">
    <source>
        <dbReference type="ARBA" id="ARBA00004123"/>
    </source>
</evidence>
<dbReference type="SUPFAM" id="SSF48403">
    <property type="entry name" value="Ankyrin repeat"/>
    <property type="match status" value="1"/>
</dbReference>
<dbReference type="SUPFAM" id="SSF52047">
    <property type="entry name" value="RNI-like"/>
    <property type="match status" value="1"/>
</dbReference>
<dbReference type="GO" id="GO:0000724">
    <property type="term" value="P:double-strand break repair via homologous recombination"/>
    <property type="evidence" value="ECO:0007669"/>
    <property type="project" value="TreeGrafter"/>
</dbReference>
<dbReference type="KEGG" id="dqu:106746259"/>
<dbReference type="InterPro" id="IPR019734">
    <property type="entry name" value="TPR_rpt"/>
</dbReference>
<evidence type="ECO:0000256" key="4">
    <source>
        <dbReference type="ARBA" id="ARBA00017829"/>
    </source>
</evidence>
<dbReference type="Gene3D" id="1.25.40.10">
    <property type="entry name" value="Tetratricopeptide repeat domain"/>
    <property type="match status" value="2"/>
</dbReference>
<feature type="region of interest" description="Disordered" evidence="15">
    <location>
        <begin position="753"/>
        <end position="808"/>
    </location>
</feature>
<dbReference type="GO" id="GO:0006325">
    <property type="term" value="P:chromatin organization"/>
    <property type="evidence" value="ECO:0007669"/>
    <property type="project" value="UniProtKB-KW"/>
</dbReference>
<dbReference type="InterPro" id="IPR036770">
    <property type="entry name" value="Ankyrin_rpt-contain_sf"/>
</dbReference>
<keyword evidence="5" id="KW-0158">Chromosome</keyword>
<keyword evidence="10" id="KW-0156">Chromatin regulator</keyword>
<accession>A0A6P3XI33</accession>
<dbReference type="Gene3D" id="1.25.40.20">
    <property type="entry name" value="Ankyrin repeat-containing domain"/>
    <property type="match status" value="1"/>
</dbReference>
<evidence type="ECO:0000256" key="13">
    <source>
        <dbReference type="ARBA" id="ARBA00023242"/>
    </source>
</evidence>
<reference evidence="17 18" key="1">
    <citation type="submission" date="2025-04" db="UniProtKB">
        <authorList>
            <consortium name="RefSeq"/>
        </authorList>
    </citation>
    <scope>IDENTIFICATION</scope>
</reference>
<evidence type="ECO:0000256" key="2">
    <source>
        <dbReference type="ARBA" id="ARBA00004286"/>
    </source>
</evidence>
<keyword evidence="8" id="KW-0227">DNA damage</keyword>
<keyword evidence="11 14" id="KW-0040">ANK repeat</keyword>
<evidence type="ECO:0000313" key="19">
    <source>
        <dbReference type="RefSeq" id="XP_014478140.1"/>
    </source>
</evidence>
<evidence type="ECO:0000256" key="7">
    <source>
        <dbReference type="ARBA" id="ARBA00022737"/>
    </source>
</evidence>
<keyword evidence="12" id="KW-0234">DNA repair</keyword>
<evidence type="ECO:0000313" key="17">
    <source>
        <dbReference type="RefSeq" id="XP_014478121.1"/>
    </source>
</evidence>
<evidence type="ECO:0000256" key="14">
    <source>
        <dbReference type="PROSITE-ProRule" id="PRU00023"/>
    </source>
</evidence>
<feature type="repeat" description="ANK" evidence="14">
    <location>
        <begin position="597"/>
        <end position="629"/>
    </location>
</feature>
<dbReference type="PANTHER" id="PTHR46358:SF1">
    <property type="entry name" value="TONSOKU-LIKE PROTEIN"/>
    <property type="match status" value="1"/>
</dbReference>
<evidence type="ECO:0000256" key="9">
    <source>
        <dbReference type="ARBA" id="ARBA00022803"/>
    </source>
</evidence>
<dbReference type="Pfam" id="PF13424">
    <property type="entry name" value="TPR_12"/>
    <property type="match status" value="1"/>
</dbReference>
<dbReference type="GeneID" id="106746259"/>
<gene>
    <name evidence="17 18 19" type="primary">LOC106746259</name>
</gene>
<keyword evidence="13" id="KW-0539">Nucleus</keyword>
<proteinExistence type="inferred from homology"/>
<evidence type="ECO:0000256" key="5">
    <source>
        <dbReference type="ARBA" id="ARBA00022454"/>
    </source>
</evidence>
<feature type="repeat" description="ANK" evidence="14">
    <location>
        <begin position="561"/>
        <end position="593"/>
    </location>
</feature>
<sequence length="1290" mass="144292">MKVTEPVFISQIHQLLVIVNMNIDKLIKRKQHARRDNNTRQLAEITKTLGDFYLENERPKEALQEYTEQLCICEDLGDKLSCAIAHRMIGEAHVSLGDYEQALTHQKQHLEGARDMKNLIEQQRAFATLGRTHLCLAESLSSESRKRDEALASAKTAFVKSMELCDQLTGVDIRLEERTQMRARLLLNLGLTLEAQKETRQAIDLIEQATALCVSNNIQEDLYRTCISLAGIYERQGDLELALNYFETASTVKDPCLRAKAKIFKAELFLQSGQWIRARRILVALYTSSGLPGDVNCQVEKYLRIVVTLCRAENGLLVETDALVKQKLYETLGDAAVAVQCYDKGADYYRQMLSCAEETGEQVAAALSSLAQTLKDAGRCEEALPYARREFELWAGNPREKCKSSLFLADLLAMGDAAETPEIRECYVEALRLADEAGDTRLRRSTAKEYVAYLNSVGRFDEAEDARRTAGLPATSETSSDTESEGSEQIGADICLEDLSDLEIEENVTSRASRRREKRAAAIRRNEKGETQLHVACINGDVDTVERLLSSGHPTNVRDHCGWSPLHEAANHGHVEVAEALLKHDANVNDPGGASCKGVTPLHDAASCGHFSMMQLLMQHGANLTLKTHDGDTVLDCLEDWRDRVADLSPEDQLEYDTMRRKLSGVIVSSRKRRRKSESVYASDRKLVQPEAQKISAGEDYKRTIASLRTFNKTKKINAPGKSGNDEEVAPLVNEEQVLMDDWLEDDMAVENTARKRSKSSRHVAACKRKSADNSTESTSKRLKRLNSTVESDEDLRSTSEESDDSTLATGVIEVLEEAKRREKKRQVSLLSNGFTVSRTPSPMHDLQSSLRTSASSKRSCREHVDLSVLVTDKVFEVKVDACEDETEFLVCVVSAAERAFFSETGCTAKLTLRPLNGSSVVTKESVLRMAREGTNDANVGRLECEIAELQVPSIVERYRTICSTGNVTPCEVMLKCLRSCENTSLFRVRADDVDEELLLVPLLRTLEYQKNMKLLQLSGIVLSTAGAHLRQCLSNLSSLQELHLRGCNIDFACLREITRLPSQLRLLDLSYNPLSAESHETLQKLIAPLRHLQTLNLRYCELEEFRLPLHHVQPVQQNPNLTNCDISWNKLSRDSTASFLGRRMFDLNLSNTLPSHGRFTSALETLNMVLSPSLESLELSFCDVTDYDVRCVLEQLPRLMKLILSGNKSVTVSSVNMLLSRKPTLTFIDVSGCSDIVSGPEAQLFIQNPETCTLVASVEPDLCDSWIKLWRDTGIVTRLPHNVTIFKPF</sequence>
<keyword evidence="7" id="KW-0677">Repeat</keyword>
<evidence type="ECO:0000256" key="15">
    <source>
        <dbReference type="SAM" id="MobiDB-lite"/>
    </source>
</evidence>
<feature type="region of interest" description="Disordered" evidence="15">
    <location>
        <begin position="464"/>
        <end position="489"/>
    </location>
</feature>
<evidence type="ECO:0000256" key="10">
    <source>
        <dbReference type="ARBA" id="ARBA00022853"/>
    </source>
</evidence>
<dbReference type="RefSeq" id="XP_014478130.1">
    <property type="nucleotide sequence ID" value="XM_014622644.1"/>
</dbReference>
<dbReference type="Pfam" id="PF13516">
    <property type="entry name" value="LRR_6"/>
    <property type="match status" value="1"/>
</dbReference>
<protein>
    <recommendedName>
        <fullName evidence="4">Tonsoku-like protein</fullName>
    </recommendedName>
</protein>
<evidence type="ECO:0000256" key="6">
    <source>
        <dbReference type="ARBA" id="ARBA00022614"/>
    </source>
</evidence>
<dbReference type="PRINTS" id="PR01415">
    <property type="entry name" value="ANKYRIN"/>
</dbReference>
<feature type="compositionally biased region" description="Basic residues" evidence="15">
    <location>
        <begin position="755"/>
        <end position="769"/>
    </location>
</feature>